<dbReference type="InterPro" id="IPR000845">
    <property type="entry name" value="Nucleoside_phosphorylase_d"/>
</dbReference>
<protein>
    <recommendedName>
        <fullName evidence="1">Nucleoside phosphorylase domain-containing protein</fullName>
    </recommendedName>
</protein>
<sequence>MTYDRNNVTGHFANFGGRQNFEGPITIGAPAPVVAAEPARRTTAEVGVLTVINPEIQAVVAALRKMYDYRERRLAHGPLAYEAWLPGRHGRQVRVAAVQTLEQGNEQAALAYRRLVEEYNPAIVLLVGVAGGVAARVRIGDVVLGDQVISYDHRKETEQGTLRRGRSQSVSADLGHRLNEFFTAVPAEQLRAGDGTFHLHRGPVGSGNAVVTDADSEIRRWLYEFHDKVLAVETEAAGVAQSFHESVRHDGVRGWLTIRGISDTADRAKADSHQSLAAGHAAEVMAMLLPFLDFHAS</sequence>
<dbReference type="Proteomes" id="UP000598174">
    <property type="component" value="Unassembled WGS sequence"/>
</dbReference>
<name>A0A919J8V9_9ACTN</name>
<accession>A0A919J8V9</accession>
<dbReference type="SUPFAM" id="SSF53167">
    <property type="entry name" value="Purine and uridine phosphorylases"/>
    <property type="match status" value="1"/>
</dbReference>
<evidence type="ECO:0000259" key="1">
    <source>
        <dbReference type="Pfam" id="PF01048"/>
    </source>
</evidence>
<dbReference type="GO" id="GO:0005829">
    <property type="term" value="C:cytosol"/>
    <property type="evidence" value="ECO:0007669"/>
    <property type="project" value="TreeGrafter"/>
</dbReference>
<reference evidence="2" key="1">
    <citation type="submission" date="2021-01" db="EMBL/GenBank/DDBJ databases">
        <title>Whole genome shotgun sequence of Actinoplanes ferrugineus NBRC 15555.</title>
        <authorList>
            <person name="Komaki H."/>
            <person name="Tamura T."/>
        </authorList>
    </citation>
    <scope>NUCLEOTIDE SEQUENCE</scope>
    <source>
        <strain evidence="2">NBRC 15555</strain>
    </source>
</reference>
<keyword evidence="3" id="KW-1185">Reference proteome</keyword>
<dbReference type="InterPro" id="IPR035994">
    <property type="entry name" value="Nucleoside_phosphorylase_sf"/>
</dbReference>
<organism evidence="2 3">
    <name type="scientific">Paractinoplanes ferrugineus</name>
    <dbReference type="NCBI Taxonomy" id="113564"/>
    <lineage>
        <taxon>Bacteria</taxon>
        <taxon>Bacillati</taxon>
        <taxon>Actinomycetota</taxon>
        <taxon>Actinomycetes</taxon>
        <taxon>Micromonosporales</taxon>
        <taxon>Micromonosporaceae</taxon>
        <taxon>Paractinoplanes</taxon>
    </lineage>
</organism>
<dbReference type="AlphaFoldDB" id="A0A919J8V9"/>
<feature type="domain" description="Nucleoside phosphorylase" evidence="1">
    <location>
        <begin position="92"/>
        <end position="279"/>
    </location>
</feature>
<gene>
    <name evidence="2" type="ORF">Afe05nite_77600</name>
</gene>
<dbReference type="PANTHER" id="PTHR46832">
    <property type="entry name" value="5'-METHYLTHIOADENOSINE/S-ADENOSYLHOMOCYSTEINE NUCLEOSIDASE"/>
    <property type="match status" value="1"/>
</dbReference>
<proteinExistence type="predicted"/>
<evidence type="ECO:0000313" key="2">
    <source>
        <dbReference type="EMBL" id="GIE15920.1"/>
    </source>
</evidence>
<evidence type="ECO:0000313" key="3">
    <source>
        <dbReference type="Proteomes" id="UP000598174"/>
    </source>
</evidence>
<dbReference type="GO" id="GO:0009116">
    <property type="term" value="P:nucleoside metabolic process"/>
    <property type="evidence" value="ECO:0007669"/>
    <property type="project" value="InterPro"/>
</dbReference>
<comment type="caution">
    <text evidence="2">The sequence shown here is derived from an EMBL/GenBank/DDBJ whole genome shotgun (WGS) entry which is preliminary data.</text>
</comment>
<dbReference type="GO" id="GO:0008782">
    <property type="term" value="F:adenosylhomocysteine nucleosidase activity"/>
    <property type="evidence" value="ECO:0007669"/>
    <property type="project" value="TreeGrafter"/>
</dbReference>
<dbReference type="RefSeq" id="WP_203822261.1">
    <property type="nucleotide sequence ID" value="NZ_BAAABP010000039.1"/>
</dbReference>
<dbReference type="Gene3D" id="3.40.50.1580">
    <property type="entry name" value="Nucleoside phosphorylase domain"/>
    <property type="match status" value="1"/>
</dbReference>
<dbReference type="GO" id="GO:0019284">
    <property type="term" value="P:L-methionine salvage from S-adenosylmethionine"/>
    <property type="evidence" value="ECO:0007669"/>
    <property type="project" value="TreeGrafter"/>
</dbReference>
<dbReference type="PANTHER" id="PTHR46832:SF1">
    <property type="entry name" value="5'-METHYLTHIOADENOSINE_S-ADENOSYLHOMOCYSTEINE NUCLEOSIDASE"/>
    <property type="match status" value="1"/>
</dbReference>
<dbReference type="EMBL" id="BOMM01000074">
    <property type="protein sequence ID" value="GIE15920.1"/>
    <property type="molecule type" value="Genomic_DNA"/>
</dbReference>
<dbReference type="GO" id="GO:0008930">
    <property type="term" value="F:methylthioadenosine nucleosidase activity"/>
    <property type="evidence" value="ECO:0007669"/>
    <property type="project" value="TreeGrafter"/>
</dbReference>
<dbReference type="Pfam" id="PF01048">
    <property type="entry name" value="PNP_UDP_1"/>
    <property type="match status" value="1"/>
</dbReference>